<dbReference type="EMBL" id="QOWE01000002">
    <property type="protein sequence ID" value="RCR71260.1"/>
    <property type="molecule type" value="Genomic_DNA"/>
</dbReference>
<dbReference type="SUPFAM" id="SSF53474">
    <property type="entry name" value="alpha/beta-Hydrolases"/>
    <property type="match status" value="1"/>
</dbReference>
<dbReference type="AlphaFoldDB" id="A0A368JUB3"/>
<comment type="caution">
    <text evidence="1">The sequence shown here is derived from an EMBL/GenBank/DDBJ whole genome shotgun (WGS) entry which is preliminary data.</text>
</comment>
<dbReference type="Proteomes" id="UP000253383">
    <property type="component" value="Unassembled WGS sequence"/>
</dbReference>
<evidence type="ECO:0008006" key="3">
    <source>
        <dbReference type="Google" id="ProtNLM"/>
    </source>
</evidence>
<gene>
    <name evidence="1" type="ORF">DUE52_03150</name>
</gene>
<sequence>MFVHIVINSMPLVFVHGVNTRKGDTYTSEVITRDALFRRYALKGIVTDPATELILNPYWGDHGAHMAFKNASLPGKKYESFGSKSDQLAQVLLEIAPDVKIEEPDQAFKEIANQASLSLAVDCLWTAVGLSNEDNLLSDEVALLADLTLQYAEENPHPSWLSLVSSNDEFVDKLLTETTLYAKPKGILTQTSKAGEQFGGAEIWDVVKESASRLASAIPKLVFGGIAKPLRPWAHERVARFVGDVFMYLKNRGTPENPGPIVRIISDDFLAAQSKRKLNNPFIIVAHSMGGNITYDILTRFHPELRPDLLITVGSQVGMFEELKLFLASDPSVPSDSQEFALKPDNVQKWINVFDPMDILGYATGKIFSETEDFVFDTGASPFGAHSMYFFRPTFHKRLQQRIHQNIQ</sequence>
<proteinExistence type="predicted"/>
<evidence type="ECO:0000313" key="2">
    <source>
        <dbReference type="Proteomes" id="UP000253383"/>
    </source>
</evidence>
<reference evidence="1 2" key="1">
    <citation type="submission" date="2018-07" db="EMBL/GenBank/DDBJ databases">
        <title>Genome analysis of Larkinella rosea.</title>
        <authorList>
            <person name="Zhou Z."/>
            <person name="Wang G."/>
        </authorList>
    </citation>
    <scope>NUCLEOTIDE SEQUENCE [LARGE SCALE GENOMIC DNA]</scope>
    <source>
        <strain evidence="2">zzj9</strain>
    </source>
</reference>
<protein>
    <recommendedName>
        <fullName evidence="3">Alpha/beta hydrolase</fullName>
    </recommendedName>
</protein>
<name>A0A368JUB3_9BACT</name>
<evidence type="ECO:0000313" key="1">
    <source>
        <dbReference type="EMBL" id="RCR71260.1"/>
    </source>
</evidence>
<keyword evidence="2" id="KW-1185">Reference proteome</keyword>
<organism evidence="1 2">
    <name type="scientific">Larkinella punicea</name>
    <dbReference type="NCBI Taxonomy" id="2315727"/>
    <lineage>
        <taxon>Bacteria</taxon>
        <taxon>Pseudomonadati</taxon>
        <taxon>Bacteroidota</taxon>
        <taxon>Cytophagia</taxon>
        <taxon>Cytophagales</taxon>
        <taxon>Spirosomataceae</taxon>
        <taxon>Larkinella</taxon>
    </lineage>
</organism>
<accession>A0A368JUB3</accession>
<dbReference type="InterPro" id="IPR029058">
    <property type="entry name" value="AB_hydrolase_fold"/>
</dbReference>